<accession>A0ABP1Q501</accession>
<sequence length="332" mass="38133">MVRCCAVLSCTSKKDDQDRSVSFHRFPTKERDAKNWMHFLNEANAGYSWKARKHMLICSKHFRECCLYETLQTNRICYGHSPSLVDGKVIANPNSKCRQLPSDSTITQFKRSHLQTVSDARREFLVRKLNSFPVPKVVIGKPPLVQLPTVSSVGQRSCSSTKVHELEEGTSKRLSNSIAYDYKMSTKNEKEDPLTVMNDEVEITPITLDFARHNHPPGKRKSSLISSGIQITSRNDSYKNKIKQLKLENQTLRKSLSEIEKTVEEMENEIVSLKSASVNLEKRHLELRHTLKKTMCEVRLQKLKPHQHHSRRSQSIQEKVSSFVDIVDISNE</sequence>
<keyword evidence="4 5" id="KW-0238">DNA-binding</keyword>
<dbReference type="Pfam" id="PF05485">
    <property type="entry name" value="THAP"/>
    <property type="match status" value="1"/>
</dbReference>
<dbReference type="InterPro" id="IPR038441">
    <property type="entry name" value="THAP_Znf_sf"/>
</dbReference>
<dbReference type="Proteomes" id="UP001642540">
    <property type="component" value="Unassembled WGS sequence"/>
</dbReference>
<dbReference type="InterPro" id="IPR026516">
    <property type="entry name" value="THAP1/10"/>
</dbReference>
<feature type="coiled-coil region" evidence="6">
    <location>
        <begin position="235"/>
        <end position="283"/>
    </location>
</feature>
<dbReference type="SMART" id="SM00980">
    <property type="entry name" value="THAP"/>
    <property type="match status" value="1"/>
</dbReference>
<feature type="domain" description="THAP-type" evidence="7">
    <location>
        <begin position="1"/>
        <end position="85"/>
    </location>
</feature>
<evidence type="ECO:0000313" key="8">
    <source>
        <dbReference type="EMBL" id="CAL8089501.1"/>
    </source>
</evidence>
<organism evidence="8 9">
    <name type="scientific">Orchesella dallaii</name>
    <dbReference type="NCBI Taxonomy" id="48710"/>
    <lineage>
        <taxon>Eukaryota</taxon>
        <taxon>Metazoa</taxon>
        <taxon>Ecdysozoa</taxon>
        <taxon>Arthropoda</taxon>
        <taxon>Hexapoda</taxon>
        <taxon>Collembola</taxon>
        <taxon>Entomobryomorpha</taxon>
        <taxon>Entomobryoidea</taxon>
        <taxon>Orchesellidae</taxon>
        <taxon>Orchesellinae</taxon>
        <taxon>Orchesella</taxon>
    </lineage>
</organism>
<dbReference type="InterPro" id="IPR006612">
    <property type="entry name" value="THAP_Znf"/>
</dbReference>
<evidence type="ECO:0000256" key="2">
    <source>
        <dbReference type="ARBA" id="ARBA00022771"/>
    </source>
</evidence>
<dbReference type="PANTHER" id="PTHR46600:SF7">
    <property type="entry name" value="SI:DKEY-228B2.6-RELATED"/>
    <property type="match status" value="1"/>
</dbReference>
<keyword evidence="1" id="KW-0479">Metal-binding</keyword>
<name>A0ABP1Q501_9HEXA</name>
<protein>
    <recommendedName>
        <fullName evidence="7">THAP-type domain-containing protein</fullName>
    </recommendedName>
</protein>
<evidence type="ECO:0000313" key="9">
    <source>
        <dbReference type="Proteomes" id="UP001642540"/>
    </source>
</evidence>
<keyword evidence="3" id="KW-0862">Zinc</keyword>
<evidence type="ECO:0000256" key="3">
    <source>
        <dbReference type="ARBA" id="ARBA00022833"/>
    </source>
</evidence>
<evidence type="ECO:0000256" key="4">
    <source>
        <dbReference type="ARBA" id="ARBA00023125"/>
    </source>
</evidence>
<evidence type="ECO:0000256" key="1">
    <source>
        <dbReference type="ARBA" id="ARBA00022723"/>
    </source>
</evidence>
<proteinExistence type="predicted"/>
<evidence type="ECO:0000256" key="5">
    <source>
        <dbReference type="PROSITE-ProRule" id="PRU00309"/>
    </source>
</evidence>
<reference evidence="8 9" key="1">
    <citation type="submission" date="2024-08" db="EMBL/GenBank/DDBJ databases">
        <authorList>
            <person name="Cucini C."/>
            <person name="Frati F."/>
        </authorList>
    </citation>
    <scope>NUCLEOTIDE SEQUENCE [LARGE SCALE GENOMIC DNA]</scope>
</reference>
<evidence type="ECO:0000256" key="6">
    <source>
        <dbReference type="SAM" id="Coils"/>
    </source>
</evidence>
<dbReference type="PROSITE" id="PS50950">
    <property type="entry name" value="ZF_THAP"/>
    <property type="match status" value="1"/>
</dbReference>
<keyword evidence="2 5" id="KW-0863">Zinc-finger</keyword>
<dbReference type="PANTHER" id="PTHR46600">
    <property type="entry name" value="THAP DOMAIN-CONTAINING"/>
    <property type="match status" value="1"/>
</dbReference>
<dbReference type="EMBL" id="CAXLJM020000023">
    <property type="protein sequence ID" value="CAL8089501.1"/>
    <property type="molecule type" value="Genomic_DNA"/>
</dbReference>
<dbReference type="SUPFAM" id="SSF57716">
    <property type="entry name" value="Glucocorticoid receptor-like (DNA-binding domain)"/>
    <property type="match status" value="1"/>
</dbReference>
<keyword evidence="6" id="KW-0175">Coiled coil</keyword>
<evidence type="ECO:0000259" key="7">
    <source>
        <dbReference type="PROSITE" id="PS50950"/>
    </source>
</evidence>
<dbReference type="Gene3D" id="6.20.210.20">
    <property type="entry name" value="THAP domain"/>
    <property type="match status" value="1"/>
</dbReference>
<comment type="caution">
    <text evidence="8">The sequence shown here is derived from an EMBL/GenBank/DDBJ whole genome shotgun (WGS) entry which is preliminary data.</text>
</comment>
<gene>
    <name evidence="8" type="ORF">ODALV1_LOCUS7395</name>
</gene>
<keyword evidence="9" id="KW-1185">Reference proteome</keyword>